<dbReference type="InterPro" id="IPR011006">
    <property type="entry name" value="CheY-like_superfamily"/>
</dbReference>
<name>A0A0A7EIM0_9GAMM</name>
<keyword evidence="5" id="KW-1185">Reference proteome</keyword>
<dbReference type="AlphaFoldDB" id="A0A0A7EIM0"/>
<evidence type="ECO:0000256" key="2">
    <source>
        <dbReference type="PROSITE-ProRule" id="PRU00339"/>
    </source>
</evidence>
<dbReference type="eggNOG" id="COG0784">
    <property type="taxonomic scope" value="Bacteria"/>
</dbReference>
<gene>
    <name evidence="4" type="ORF">OM33_12310</name>
</gene>
<dbReference type="InterPro" id="IPR001789">
    <property type="entry name" value="Sig_transdc_resp-reg_receiver"/>
</dbReference>
<accession>A0A0A7EIM0</accession>
<dbReference type="Gene3D" id="1.25.40.10">
    <property type="entry name" value="Tetratricopeptide repeat domain"/>
    <property type="match status" value="2"/>
</dbReference>
<dbReference type="Gene3D" id="3.40.50.2300">
    <property type="match status" value="1"/>
</dbReference>
<dbReference type="SMART" id="SM00028">
    <property type="entry name" value="TPR"/>
    <property type="match status" value="3"/>
</dbReference>
<dbReference type="PANTHER" id="PTHR43228:SF1">
    <property type="entry name" value="TWO-COMPONENT RESPONSE REGULATOR ARR22"/>
    <property type="match status" value="1"/>
</dbReference>
<proteinExistence type="predicted"/>
<dbReference type="HOGENOM" id="CLU_035496_1_0_6"/>
<dbReference type="CDD" id="cd17589">
    <property type="entry name" value="REC_TPR"/>
    <property type="match status" value="1"/>
</dbReference>
<evidence type="ECO:0000259" key="3">
    <source>
        <dbReference type="PROSITE" id="PS50110"/>
    </source>
</evidence>
<dbReference type="InterPro" id="IPR019734">
    <property type="entry name" value="TPR_rpt"/>
</dbReference>
<dbReference type="SUPFAM" id="SSF48452">
    <property type="entry name" value="TPR-like"/>
    <property type="match status" value="2"/>
</dbReference>
<dbReference type="Proteomes" id="UP000030341">
    <property type="component" value="Chromosome 1"/>
</dbReference>
<comment type="caution">
    <text evidence="1">Lacks conserved residue(s) required for the propagation of feature annotation.</text>
</comment>
<dbReference type="PROSITE" id="PS50110">
    <property type="entry name" value="RESPONSE_REGULATORY"/>
    <property type="match status" value="1"/>
</dbReference>
<evidence type="ECO:0000313" key="4">
    <source>
        <dbReference type="EMBL" id="AIY65822.1"/>
    </source>
</evidence>
<dbReference type="eggNOG" id="COG0457">
    <property type="taxonomic scope" value="Bacteria"/>
</dbReference>
<evidence type="ECO:0000256" key="1">
    <source>
        <dbReference type="PROSITE-ProRule" id="PRU00169"/>
    </source>
</evidence>
<reference evidence="4 5" key="1">
    <citation type="submission" date="2014-11" db="EMBL/GenBank/DDBJ databases">
        <title>Complete Genome Sequence of Pseudoalteromonas sp. Strain OCN003 Isolated from Kaneohe Bay, Oahu, Hawaii.</title>
        <authorList>
            <person name="Beurmann S."/>
            <person name="Videau P."/>
            <person name="Ushijima B."/>
            <person name="Smith A.M."/>
            <person name="Aeby G.S."/>
            <person name="Callahan S.M."/>
            <person name="Belcaid M."/>
        </authorList>
    </citation>
    <scope>NUCLEOTIDE SEQUENCE [LARGE SCALE GENOMIC DNA]</scope>
    <source>
        <strain evidence="4 5">OCN003</strain>
    </source>
</reference>
<protein>
    <submittedName>
        <fullName evidence="4">Chemotaxis protein CheY</fullName>
    </submittedName>
</protein>
<sequence>MKNKRLYDSSILLIDDQTLALSYMKQSLESLGFSDISIAENAKMALGLCQDHAFNLVLCSFNLGKHKDGYQLYEELKTKRLIKNTCGFIFVSAETDTSLVHSVIELQPDDFLAKPFSLKVFGERIIKLLKRKQALAQIYDFIDVGNDSKALRYVNEMLSDSSKNNLSPILLKLRGELLLRLKRTAEAIEFFKSVLNIQKFTWARVGLVEAYIQNSEFTQAKNILEIMLSKAETRLVAYNLLGKLELYLENYAQAQHYLALASKLAPRNIDRQEDLILLTKYNHDHEKHFKVNKELVKYAKHSMHDKPDIYLNLARAGIDYALTLDQADLVNRLTRQSNECLSELRKQFPDSKAQEQIDVINARIHYLKDERSKAIALVEQLEDQPIIRSVDDTLDKAKAFHELGMHYKANQLFTQLAEHCEKYQSDNSALNAYLQQERQERDEIRFSPKELNNNAVHSYEKGKYEEALSFFTQAFRVMPKNANIALNLLQVMLDNRHPTSQSMNKDLISHCYETVQSAKLDNEQQARLEKLKPMIQSVL</sequence>
<dbReference type="OrthoDB" id="7298659at2"/>
<feature type="domain" description="Response regulatory" evidence="3">
    <location>
        <begin position="10"/>
        <end position="129"/>
    </location>
</feature>
<dbReference type="InterPro" id="IPR052048">
    <property type="entry name" value="ST_Response_Regulator"/>
</dbReference>
<dbReference type="EMBL" id="CP009888">
    <property type="protein sequence ID" value="AIY65822.1"/>
    <property type="molecule type" value="Genomic_DNA"/>
</dbReference>
<dbReference type="PANTHER" id="PTHR43228">
    <property type="entry name" value="TWO-COMPONENT RESPONSE REGULATOR"/>
    <property type="match status" value="1"/>
</dbReference>
<dbReference type="SUPFAM" id="SSF52172">
    <property type="entry name" value="CheY-like"/>
    <property type="match status" value="1"/>
</dbReference>
<dbReference type="Pfam" id="PF00072">
    <property type="entry name" value="Response_reg"/>
    <property type="match status" value="1"/>
</dbReference>
<keyword evidence="2" id="KW-0802">TPR repeat</keyword>
<dbReference type="GO" id="GO:0000160">
    <property type="term" value="P:phosphorelay signal transduction system"/>
    <property type="evidence" value="ECO:0007669"/>
    <property type="project" value="InterPro"/>
</dbReference>
<feature type="repeat" description="TPR" evidence="2">
    <location>
        <begin position="448"/>
        <end position="481"/>
    </location>
</feature>
<dbReference type="PROSITE" id="PS50005">
    <property type="entry name" value="TPR"/>
    <property type="match status" value="1"/>
</dbReference>
<dbReference type="KEGG" id="pseo:OM33_12310"/>
<dbReference type="InterPro" id="IPR011990">
    <property type="entry name" value="TPR-like_helical_dom_sf"/>
</dbReference>
<dbReference type="RefSeq" id="WP_038642090.1">
    <property type="nucleotide sequence ID" value="NZ_CP009888.1"/>
</dbReference>
<dbReference type="SMART" id="SM00448">
    <property type="entry name" value="REC"/>
    <property type="match status" value="1"/>
</dbReference>
<organism evidence="4 5">
    <name type="scientific">Pseudoalteromonas piratica</name>
    <dbReference type="NCBI Taxonomy" id="1348114"/>
    <lineage>
        <taxon>Bacteria</taxon>
        <taxon>Pseudomonadati</taxon>
        <taxon>Pseudomonadota</taxon>
        <taxon>Gammaproteobacteria</taxon>
        <taxon>Alteromonadales</taxon>
        <taxon>Pseudoalteromonadaceae</taxon>
        <taxon>Pseudoalteromonas</taxon>
    </lineage>
</organism>
<evidence type="ECO:0000313" key="5">
    <source>
        <dbReference type="Proteomes" id="UP000030341"/>
    </source>
</evidence>
<dbReference type="STRING" id="1348114.OM33_12310"/>